<feature type="signal peptide" evidence="1">
    <location>
        <begin position="1"/>
        <end position="23"/>
    </location>
</feature>
<evidence type="ECO:0000313" key="3">
    <source>
        <dbReference type="Proteomes" id="UP000623107"/>
    </source>
</evidence>
<dbReference type="Proteomes" id="UP000623107">
    <property type="component" value="Unassembled WGS sequence"/>
</dbReference>
<accession>A0ABR9Y2V9</accession>
<gene>
    <name evidence="2" type="ORF">HKD24_01805</name>
</gene>
<dbReference type="RefSeq" id="WP_194258761.1">
    <property type="nucleotide sequence ID" value="NZ_JABCQG010000002.1"/>
</dbReference>
<keyword evidence="1" id="KW-0732">Signal</keyword>
<sequence>MSIKTPLPFVLSALFALHGQAEAASATAMQDIIKSKLGLSLYQEVDVVLNGSGTTRQYLVYARDSTWCGVTGGCMLFILTNSSDGWRVLSRMTLVHLPIRALPHLSKGWHDLEVSYSGKLPDGRPALVTSRMRFDGARYPLNPSVPPAEPVERPGGQIVLATDSPIQTSTPH</sequence>
<protein>
    <recommendedName>
        <fullName evidence="4">Lipoprotein</fullName>
    </recommendedName>
</protein>
<proteinExistence type="predicted"/>
<name>A0ABR9Y2V9_9PROT</name>
<feature type="chain" id="PRO_5046619892" description="Lipoprotein" evidence="1">
    <location>
        <begin position="24"/>
        <end position="172"/>
    </location>
</feature>
<reference evidence="3" key="1">
    <citation type="submission" date="2020-04" db="EMBL/GenBank/DDBJ databases">
        <title>Description of novel Gluconacetobacter.</title>
        <authorList>
            <person name="Sombolestani A."/>
        </authorList>
    </citation>
    <scope>NUCLEOTIDE SEQUENCE [LARGE SCALE GENOMIC DNA]</scope>
    <source>
        <strain evidence="3">LMG 31484</strain>
    </source>
</reference>
<organism evidence="2 3">
    <name type="scientific">Gluconobacter vitians</name>
    <dbReference type="NCBI Taxonomy" id="2728102"/>
    <lineage>
        <taxon>Bacteria</taxon>
        <taxon>Pseudomonadati</taxon>
        <taxon>Pseudomonadota</taxon>
        <taxon>Alphaproteobacteria</taxon>
        <taxon>Acetobacterales</taxon>
        <taxon>Acetobacteraceae</taxon>
        <taxon>Gluconobacter</taxon>
    </lineage>
</organism>
<comment type="caution">
    <text evidence="2">The sequence shown here is derived from an EMBL/GenBank/DDBJ whole genome shotgun (WGS) entry which is preliminary data.</text>
</comment>
<dbReference type="EMBL" id="JABCQG010000002">
    <property type="protein sequence ID" value="MBF0857953.1"/>
    <property type="molecule type" value="Genomic_DNA"/>
</dbReference>
<keyword evidence="3" id="KW-1185">Reference proteome</keyword>
<evidence type="ECO:0008006" key="4">
    <source>
        <dbReference type="Google" id="ProtNLM"/>
    </source>
</evidence>
<reference evidence="2 3" key="2">
    <citation type="submission" date="2020-11" db="EMBL/GenBank/DDBJ databases">
        <title>Description of novel Gluconobacter species.</title>
        <authorList>
            <person name="Cleenwerck I."/>
            <person name="Cnockaert M."/>
            <person name="Borremans W."/>
            <person name="Wieme A.D."/>
            <person name="De Vuyst L."/>
            <person name="Vandamme P."/>
        </authorList>
    </citation>
    <scope>NUCLEOTIDE SEQUENCE [LARGE SCALE GENOMIC DNA]</scope>
    <source>
        <strain evidence="2 3">LMG 31484</strain>
    </source>
</reference>
<evidence type="ECO:0000313" key="2">
    <source>
        <dbReference type="EMBL" id="MBF0857953.1"/>
    </source>
</evidence>
<evidence type="ECO:0000256" key="1">
    <source>
        <dbReference type="SAM" id="SignalP"/>
    </source>
</evidence>